<proteinExistence type="predicted"/>
<dbReference type="AlphaFoldDB" id="A0ABD5JVB5"/>
<feature type="transmembrane region" description="Helical" evidence="1">
    <location>
        <begin position="117"/>
        <end position="135"/>
    </location>
</feature>
<sequence length="567" mass="63449">MFIRNLARKASIFSIFGLCSYFIIRSAIFVYNYYISPIYWDQWEFIKDIKGSNIFSINYLFLAHNEHIIATTKIFFILDYLFFKLTNGPLVSLIFFLAFVIASSIPLVVFTGRVKGTLYFALVFVLFASSVSLAQYENLLWGFQPQFYLVSLTAVWAVFAALKLVESRVSSRQLLWFVALCVFTFLCIFSMGNGIALPVSIVLFLIFVRWRHWPMLAGYVAISVLLVCIDLYLTRHTLPIGGLSQRTPLNVLFFFFTMIGGALTRSLDAAYKVGIGIFLLYGFTFIQLIAVPWFKRRSIDRGVAALLALASFFFAAALATAWTRSPLGDGAALASRYSTPMLLLIMTWFCIWLREILVRKGDKNFASIAILIVMVAIVGASTLSEKNAANFSKAQTRAAYFALSQVDSDEQLLKLYPDAKAVSAELGWLRQNNLNIFARNSGIHTPTSTELLSVQNLGDDRICQNYAIESIMQTSSGQLQLVGWIADGQKNTPVWVLAFDEQGNLLGFTKPLEDRPDITAAVGAEAGFKGMILPVNMNSSQRRNVELRVISTERANSCKIVNLRTTG</sequence>
<feature type="transmembrane region" description="Helical" evidence="1">
    <location>
        <begin position="90"/>
        <end position="110"/>
    </location>
</feature>
<feature type="transmembrane region" description="Helical" evidence="1">
    <location>
        <begin position="12"/>
        <end position="34"/>
    </location>
</feature>
<feature type="transmembrane region" description="Helical" evidence="1">
    <location>
        <begin position="174"/>
        <end position="207"/>
    </location>
</feature>
<feature type="transmembrane region" description="Helical" evidence="1">
    <location>
        <begin position="147"/>
        <end position="165"/>
    </location>
</feature>
<feature type="transmembrane region" description="Helical" evidence="1">
    <location>
        <begin position="269"/>
        <end position="291"/>
    </location>
</feature>
<accession>A0ABD5JVB5</accession>
<organism evidence="2 3">
    <name type="scientific">Ochrobactrum teleogrylli</name>
    <dbReference type="NCBI Taxonomy" id="2479765"/>
    <lineage>
        <taxon>Bacteria</taxon>
        <taxon>Pseudomonadati</taxon>
        <taxon>Pseudomonadota</taxon>
        <taxon>Alphaproteobacteria</taxon>
        <taxon>Hyphomicrobiales</taxon>
        <taxon>Brucellaceae</taxon>
        <taxon>Brucella/Ochrobactrum group</taxon>
        <taxon>Ochrobactrum</taxon>
    </lineage>
</organism>
<reference evidence="2 3" key="1">
    <citation type="submission" date="2024-03" db="EMBL/GenBank/DDBJ databases">
        <title>Reference genomes for the five species model microbial community.</title>
        <authorList>
            <person name="Padfield D."/>
        </authorList>
    </citation>
    <scope>NUCLEOTIDE SEQUENCE [LARGE SCALE GENOMIC DNA]</scope>
    <source>
        <strain evidence="2 3">AB1</strain>
    </source>
</reference>
<feature type="transmembrane region" description="Helical" evidence="1">
    <location>
        <begin position="213"/>
        <end position="234"/>
    </location>
</feature>
<dbReference type="Proteomes" id="UP001362311">
    <property type="component" value="Unassembled WGS sequence"/>
</dbReference>
<keyword evidence="1" id="KW-0812">Transmembrane</keyword>
<evidence type="ECO:0000256" key="1">
    <source>
        <dbReference type="SAM" id="Phobius"/>
    </source>
</evidence>
<evidence type="ECO:0008006" key="4">
    <source>
        <dbReference type="Google" id="ProtNLM"/>
    </source>
</evidence>
<evidence type="ECO:0000313" key="3">
    <source>
        <dbReference type="Proteomes" id="UP001362311"/>
    </source>
</evidence>
<evidence type="ECO:0000313" key="2">
    <source>
        <dbReference type="EMBL" id="MEJ5900640.1"/>
    </source>
</evidence>
<protein>
    <recommendedName>
        <fullName evidence="4">Transmembrane protein</fullName>
    </recommendedName>
</protein>
<feature type="transmembrane region" description="Helical" evidence="1">
    <location>
        <begin position="303"/>
        <end position="322"/>
    </location>
</feature>
<gene>
    <name evidence="2" type="ORF">WIX40_11035</name>
</gene>
<feature type="transmembrane region" description="Helical" evidence="1">
    <location>
        <begin position="246"/>
        <end position="263"/>
    </location>
</feature>
<feature type="transmembrane region" description="Helical" evidence="1">
    <location>
        <begin position="334"/>
        <end position="353"/>
    </location>
</feature>
<comment type="caution">
    <text evidence="2">The sequence shown here is derived from an EMBL/GenBank/DDBJ whole genome shotgun (WGS) entry which is preliminary data.</text>
</comment>
<dbReference type="RefSeq" id="WP_339439894.1">
    <property type="nucleotide sequence ID" value="NZ_JBBHKQ010000001.1"/>
</dbReference>
<keyword evidence="1" id="KW-0472">Membrane</keyword>
<feature type="transmembrane region" description="Helical" evidence="1">
    <location>
        <begin position="365"/>
        <end position="383"/>
    </location>
</feature>
<dbReference type="EMBL" id="JBBHKQ010000001">
    <property type="protein sequence ID" value="MEJ5900640.1"/>
    <property type="molecule type" value="Genomic_DNA"/>
</dbReference>
<keyword evidence="1" id="KW-1133">Transmembrane helix</keyword>
<name>A0ABD5JVB5_9HYPH</name>